<dbReference type="AlphaFoldDB" id="A0A645DMM9"/>
<proteinExistence type="predicted"/>
<comment type="caution">
    <text evidence="1">The sequence shown here is derived from an EMBL/GenBank/DDBJ whole genome shotgun (WGS) entry which is preliminary data.</text>
</comment>
<accession>A0A645DMM9</accession>
<protein>
    <submittedName>
        <fullName evidence="1">Uncharacterized protein</fullName>
    </submittedName>
</protein>
<evidence type="ECO:0000313" key="1">
    <source>
        <dbReference type="EMBL" id="MPM90700.1"/>
    </source>
</evidence>
<reference evidence="1" key="1">
    <citation type="submission" date="2019-08" db="EMBL/GenBank/DDBJ databases">
        <authorList>
            <person name="Kucharzyk K."/>
            <person name="Murdoch R.W."/>
            <person name="Higgins S."/>
            <person name="Loffler F."/>
        </authorList>
    </citation>
    <scope>NUCLEOTIDE SEQUENCE</scope>
</reference>
<sequence length="74" mass="8352">MEHCSELRGCIEYHCNPPYGSLLADSRNRRCIQVGVTILIERGGFEGRHHIALRVLEVQAAANPFFREWAADAV</sequence>
<gene>
    <name evidence="1" type="ORF">SDC9_137822</name>
</gene>
<organism evidence="1">
    <name type="scientific">bioreactor metagenome</name>
    <dbReference type="NCBI Taxonomy" id="1076179"/>
    <lineage>
        <taxon>unclassified sequences</taxon>
        <taxon>metagenomes</taxon>
        <taxon>ecological metagenomes</taxon>
    </lineage>
</organism>
<name>A0A645DMM9_9ZZZZ</name>
<dbReference type="EMBL" id="VSSQ01037887">
    <property type="protein sequence ID" value="MPM90700.1"/>
    <property type="molecule type" value="Genomic_DNA"/>
</dbReference>